<dbReference type="Pfam" id="PF12729">
    <property type="entry name" value="4HB_MCP_1"/>
    <property type="match status" value="1"/>
</dbReference>
<evidence type="ECO:0000256" key="3">
    <source>
        <dbReference type="PROSITE-ProRule" id="PRU00284"/>
    </source>
</evidence>
<evidence type="ECO:0000313" key="6">
    <source>
        <dbReference type="EMBL" id="MDR7271910.1"/>
    </source>
</evidence>
<dbReference type="SMART" id="SM00283">
    <property type="entry name" value="MA"/>
    <property type="match status" value="1"/>
</dbReference>
<keyword evidence="1" id="KW-0488">Methylation</keyword>
<dbReference type="EMBL" id="JAVDXU010000004">
    <property type="protein sequence ID" value="MDR7271910.1"/>
    <property type="molecule type" value="Genomic_DNA"/>
</dbReference>
<evidence type="ECO:0000259" key="5">
    <source>
        <dbReference type="PROSITE" id="PS50885"/>
    </source>
</evidence>
<dbReference type="Pfam" id="PF00015">
    <property type="entry name" value="MCPsignal"/>
    <property type="match status" value="1"/>
</dbReference>
<evidence type="ECO:0000256" key="1">
    <source>
        <dbReference type="ARBA" id="ARBA00022481"/>
    </source>
</evidence>
<evidence type="ECO:0000256" key="2">
    <source>
        <dbReference type="ARBA" id="ARBA00029447"/>
    </source>
</evidence>
<dbReference type="SUPFAM" id="SSF58104">
    <property type="entry name" value="Methyl-accepting chemotaxis protein (MCP) signaling domain"/>
    <property type="match status" value="1"/>
</dbReference>
<organism evidence="6 7">
    <name type="scientific">Roseateles saccharophilus</name>
    <name type="common">Pseudomonas saccharophila</name>
    <dbReference type="NCBI Taxonomy" id="304"/>
    <lineage>
        <taxon>Bacteria</taxon>
        <taxon>Pseudomonadati</taxon>
        <taxon>Pseudomonadota</taxon>
        <taxon>Betaproteobacteria</taxon>
        <taxon>Burkholderiales</taxon>
        <taxon>Sphaerotilaceae</taxon>
        <taxon>Roseateles</taxon>
    </lineage>
</organism>
<dbReference type="Gene3D" id="1.10.287.950">
    <property type="entry name" value="Methyl-accepting chemotaxis protein"/>
    <property type="match status" value="1"/>
</dbReference>
<evidence type="ECO:0000313" key="7">
    <source>
        <dbReference type="Proteomes" id="UP001180453"/>
    </source>
</evidence>
<feature type="domain" description="HAMP" evidence="5">
    <location>
        <begin position="226"/>
        <end position="269"/>
    </location>
</feature>
<dbReference type="InterPro" id="IPR004089">
    <property type="entry name" value="MCPsignal_dom"/>
</dbReference>
<feature type="domain" description="Methyl-accepting transducer" evidence="4">
    <location>
        <begin position="274"/>
        <end position="503"/>
    </location>
</feature>
<comment type="similarity">
    <text evidence="2">Belongs to the methyl-accepting chemotaxis (MCP) protein family.</text>
</comment>
<dbReference type="PROSITE" id="PS50885">
    <property type="entry name" value="HAMP"/>
    <property type="match status" value="1"/>
</dbReference>
<name>A0ABU1YUM6_ROSSA</name>
<keyword evidence="3" id="KW-0807">Transducer</keyword>
<keyword evidence="7" id="KW-1185">Reference proteome</keyword>
<accession>A0ABU1YUM6</accession>
<dbReference type="CDD" id="cd11386">
    <property type="entry name" value="MCP_signal"/>
    <property type="match status" value="1"/>
</dbReference>
<evidence type="ECO:0000259" key="4">
    <source>
        <dbReference type="PROSITE" id="PS50111"/>
    </source>
</evidence>
<comment type="caution">
    <text evidence="6">The sequence shown here is derived from an EMBL/GenBank/DDBJ whole genome shotgun (WGS) entry which is preliminary data.</text>
</comment>
<reference evidence="6 7" key="1">
    <citation type="submission" date="2023-07" db="EMBL/GenBank/DDBJ databases">
        <title>Sorghum-associated microbial communities from plants grown in Nebraska, USA.</title>
        <authorList>
            <person name="Schachtman D."/>
        </authorList>
    </citation>
    <scope>NUCLEOTIDE SEQUENCE [LARGE SCALE GENOMIC DNA]</scope>
    <source>
        <strain evidence="6 7">BE314</strain>
    </source>
</reference>
<gene>
    <name evidence="6" type="ORF">J2X20_004584</name>
</gene>
<dbReference type="PRINTS" id="PR00260">
    <property type="entry name" value="CHEMTRNSDUCR"/>
</dbReference>
<dbReference type="InterPro" id="IPR004090">
    <property type="entry name" value="Chemotax_Me-accpt_rcpt"/>
</dbReference>
<dbReference type="InterPro" id="IPR051310">
    <property type="entry name" value="MCP_chemotaxis"/>
</dbReference>
<dbReference type="Proteomes" id="UP001180453">
    <property type="component" value="Unassembled WGS sequence"/>
</dbReference>
<dbReference type="InterPro" id="IPR024478">
    <property type="entry name" value="HlyB_4HB_MCP"/>
</dbReference>
<dbReference type="InterPro" id="IPR003660">
    <property type="entry name" value="HAMP_dom"/>
</dbReference>
<dbReference type="PROSITE" id="PS50111">
    <property type="entry name" value="CHEMOTAXIS_TRANSDUC_2"/>
    <property type="match status" value="1"/>
</dbReference>
<dbReference type="PANTHER" id="PTHR43531:SF14">
    <property type="entry name" value="METHYL-ACCEPTING CHEMOTAXIS PROTEIN I-RELATED"/>
    <property type="match status" value="1"/>
</dbReference>
<dbReference type="RefSeq" id="WP_310270030.1">
    <property type="nucleotide sequence ID" value="NZ_JAVDXU010000004.1"/>
</dbReference>
<sequence length="519" mass="54562">MFANLRLGTRLLLAFATLVAIGAVVAAFGINGLFRLNTVNDSLYQRELLAISYVKEANINLVYAARARGQFALATTEAERQAARQTFKESVDTMRSWLDKSRPLFYLPKGQEELRKLDAMIQAWLPATEAYFAAASGKEVQAADADLLRLDKAVKQTNKAVDDQLSLLTELKEKNGEQASKDGTQLFETVSLTMGLLTLGSAMAGIAIGVVLTRSVTRALGGEPSDVATVANAVAGGDLTTRIDTTRARPGSVVAAISHMQESLSEVVRKVRASSDSIATGSSQIATGNADLSQRTEEQAANLEQTAASMEELTATVQANAETSRTATQLAGSATTAAAHGGQVVAQVVQTMEGITASSRKIADIIGVIDSIAFQTNILALNAAVEAARAGEQGRGFAVVATEVRTLAQRSATAAREIKSLITESVEKVDAGSAQVHEAGKAMNDIVAQVRRVNDLIGEIGSATQEQTQGISQIGDAVSQLDQVTQQNAALVEESAAAAESLKLQAANLVTAVSVFRLS</sequence>
<protein>
    <submittedName>
        <fullName evidence="6">Methyl-accepting chemotaxis protein</fullName>
    </submittedName>
</protein>
<dbReference type="PANTHER" id="PTHR43531">
    <property type="entry name" value="PROTEIN ICFG"/>
    <property type="match status" value="1"/>
</dbReference>
<proteinExistence type="inferred from homology"/>